<keyword evidence="3" id="KW-1185">Reference proteome</keyword>
<accession>A0ABT1JEC0</accession>
<evidence type="ECO:0008006" key="4">
    <source>
        <dbReference type="Google" id="ProtNLM"/>
    </source>
</evidence>
<evidence type="ECO:0000256" key="1">
    <source>
        <dbReference type="SAM" id="MobiDB-lite"/>
    </source>
</evidence>
<dbReference type="RefSeq" id="WP_035292915.1">
    <property type="nucleotide sequence ID" value="NZ_AUBJ02000001.1"/>
</dbReference>
<protein>
    <recommendedName>
        <fullName evidence="4">DivIVA domain-containing protein</fullName>
    </recommendedName>
</protein>
<reference evidence="2 3" key="2">
    <citation type="submission" date="2022-06" db="EMBL/GenBank/DDBJ databases">
        <title>Genomic Encyclopedia of Type Strains, Phase I: the one thousand microbial genomes (KMG-I) project.</title>
        <authorList>
            <person name="Kyrpides N."/>
        </authorList>
    </citation>
    <scope>NUCLEOTIDE SEQUENCE [LARGE SCALE GENOMIC DNA]</scope>
    <source>
        <strain evidence="2 3">DSM 43889</strain>
    </source>
</reference>
<reference evidence="2 3" key="1">
    <citation type="submission" date="2013-07" db="EMBL/GenBank/DDBJ databases">
        <authorList>
            <consortium name="DOE Joint Genome Institute"/>
            <person name="Reeve W."/>
            <person name="Huntemann M."/>
            <person name="Han J."/>
            <person name="Chen A."/>
            <person name="Kyrpides N."/>
            <person name="Mavromatis K."/>
            <person name="Markowitz V."/>
            <person name="Palaniappan K."/>
            <person name="Ivanova N."/>
            <person name="Schaumberg A."/>
            <person name="Pati A."/>
            <person name="Liolios K."/>
            <person name="Nordberg H.P."/>
            <person name="Cantor M.N."/>
            <person name="Hua S.X."/>
            <person name="Woyke T."/>
        </authorList>
    </citation>
    <scope>NUCLEOTIDE SEQUENCE [LARGE SCALE GENOMIC DNA]</scope>
    <source>
        <strain evidence="2 3">DSM 43889</strain>
    </source>
</reference>
<gene>
    <name evidence="2" type="ORF">G443_000904</name>
</gene>
<comment type="caution">
    <text evidence="2">The sequence shown here is derived from an EMBL/GenBank/DDBJ whole genome shotgun (WGS) entry which is preliminary data.</text>
</comment>
<evidence type="ECO:0000313" key="2">
    <source>
        <dbReference type="EMBL" id="MCP2330634.1"/>
    </source>
</evidence>
<organism evidence="2 3">
    <name type="scientific">Actinoalloteichus caeruleus DSM 43889</name>
    <dbReference type="NCBI Taxonomy" id="1120930"/>
    <lineage>
        <taxon>Bacteria</taxon>
        <taxon>Bacillati</taxon>
        <taxon>Actinomycetota</taxon>
        <taxon>Actinomycetes</taxon>
        <taxon>Pseudonocardiales</taxon>
        <taxon>Pseudonocardiaceae</taxon>
        <taxon>Actinoalloteichus</taxon>
        <taxon>Actinoalloteichus cyanogriseus</taxon>
    </lineage>
</organism>
<dbReference type="EMBL" id="AUBJ02000001">
    <property type="protein sequence ID" value="MCP2330634.1"/>
    <property type="molecule type" value="Genomic_DNA"/>
</dbReference>
<proteinExistence type="predicted"/>
<feature type="compositionally biased region" description="Low complexity" evidence="1">
    <location>
        <begin position="69"/>
        <end position="79"/>
    </location>
</feature>
<feature type="compositionally biased region" description="Low complexity" evidence="1">
    <location>
        <begin position="43"/>
        <end position="60"/>
    </location>
</feature>
<evidence type="ECO:0000313" key="3">
    <source>
        <dbReference type="Proteomes" id="UP000791080"/>
    </source>
</evidence>
<sequence length="79" mass="8596">MTRLRAYRTRSYPLSMKGFDYERIERDLNDLGRQGREAVSTLPPASGPVRPSRSSSSSHAPRPDPVQPTPAAGTATTPA</sequence>
<feature type="region of interest" description="Disordered" evidence="1">
    <location>
        <begin position="31"/>
        <end position="79"/>
    </location>
</feature>
<dbReference type="Proteomes" id="UP000791080">
    <property type="component" value="Unassembled WGS sequence"/>
</dbReference>
<name>A0ABT1JEC0_ACTCY</name>